<dbReference type="Gene3D" id="3.40.50.300">
    <property type="entry name" value="P-loop containing nucleotide triphosphate hydrolases"/>
    <property type="match status" value="1"/>
</dbReference>
<proteinExistence type="predicted"/>
<keyword evidence="3" id="KW-0812">Transmembrane</keyword>
<dbReference type="GO" id="GO:0008146">
    <property type="term" value="F:sulfotransferase activity"/>
    <property type="evidence" value="ECO:0007669"/>
    <property type="project" value="InterPro"/>
</dbReference>
<evidence type="ECO:0000256" key="7">
    <source>
        <dbReference type="ARBA" id="ARBA00023136"/>
    </source>
</evidence>
<evidence type="ECO:0000256" key="2">
    <source>
        <dbReference type="ARBA" id="ARBA00022679"/>
    </source>
</evidence>
<evidence type="ECO:0000256" key="8">
    <source>
        <dbReference type="ARBA" id="ARBA00023180"/>
    </source>
</evidence>
<evidence type="ECO:0000313" key="10">
    <source>
        <dbReference type="Proteomes" id="UP001163046"/>
    </source>
</evidence>
<reference evidence="9" key="1">
    <citation type="submission" date="2023-01" db="EMBL/GenBank/DDBJ databases">
        <title>Genome assembly of the deep-sea coral Lophelia pertusa.</title>
        <authorList>
            <person name="Herrera S."/>
            <person name="Cordes E."/>
        </authorList>
    </citation>
    <scope>NUCLEOTIDE SEQUENCE</scope>
    <source>
        <strain evidence="9">USNM1676648</strain>
        <tissue evidence="9">Polyp</tissue>
    </source>
</reference>
<dbReference type="PANTHER" id="PTHR12129:SF15">
    <property type="entry name" value="URONYL 2-SULFOTRANSFERASE"/>
    <property type="match status" value="1"/>
</dbReference>
<comment type="subcellular location">
    <subcellularLocation>
        <location evidence="1">Golgi apparatus membrane</location>
        <topology evidence="1">Single-pass type II membrane protein</topology>
    </subcellularLocation>
</comment>
<evidence type="ECO:0000313" key="9">
    <source>
        <dbReference type="EMBL" id="KAJ7350999.1"/>
    </source>
</evidence>
<name>A0A9W9YHU2_9CNID</name>
<keyword evidence="5" id="KW-1133">Transmembrane helix</keyword>
<keyword evidence="4" id="KW-0735">Signal-anchor</keyword>
<dbReference type="GO" id="GO:0000139">
    <property type="term" value="C:Golgi membrane"/>
    <property type="evidence" value="ECO:0007669"/>
    <property type="project" value="UniProtKB-SubCell"/>
</dbReference>
<gene>
    <name evidence="9" type="ORF">OS493_037356</name>
</gene>
<evidence type="ECO:0000256" key="5">
    <source>
        <dbReference type="ARBA" id="ARBA00022989"/>
    </source>
</evidence>
<keyword evidence="10" id="KW-1185">Reference proteome</keyword>
<evidence type="ECO:0000256" key="1">
    <source>
        <dbReference type="ARBA" id="ARBA00004323"/>
    </source>
</evidence>
<dbReference type="OrthoDB" id="10019582at2759"/>
<evidence type="ECO:0000256" key="4">
    <source>
        <dbReference type="ARBA" id="ARBA00022968"/>
    </source>
</evidence>
<keyword evidence="2" id="KW-0808">Transferase</keyword>
<sequence length="141" mass="16337">MIESGEINDTIEQCFEKQGQGCKYNVMTRFFCGTEHFCKSDAQKALVRAKEHIVNHYAAIGLLEHFHLTLKLLQRRLPYFFPVVPGDPSDMKVNEGVSRNQSYVVSDEMMDKIKRANWADIELYEFVKQIFLRQVRACGIS</sequence>
<comment type="caution">
    <text evidence="9">The sequence shown here is derived from an EMBL/GenBank/DDBJ whole genome shotgun (WGS) entry which is preliminary data.</text>
</comment>
<dbReference type="InterPro" id="IPR007734">
    <property type="entry name" value="Heparan_SO4_2-O-STrfase"/>
</dbReference>
<dbReference type="PANTHER" id="PTHR12129">
    <property type="entry name" value="HEPARAN SULFATE 2-O-SULFOTRANSFERASE"/>
    <property type="match status" value="1"/>
</dbReference>
<dbReference type="Proteomes" id="UP001163046">
    <property type="component" value="Unassembled WGS sequence"/>
</dbReference>
<keyword evidence="7" id="KW-0472">Membrane</keyword>
<protein>
    <submittedName>
        <fullName evidence="9">Uncharacterized protein</fullName>
    </submittedName>
</protein>
<dbReference type="InterPro" id="IPR027417">
    <property type="entry name" value="P-loop_NTPase"/>
</dbReference>
<evidence type="ECO:0000256" key="3">
    <source>
        <dbReference type="ARBA" id="ARBA00022692"/>
    </source>
</evidence>
<evidence type="ECO:0000256" key="6">
    <source>
        <dbReference type="ARBA" id="ARBA00023034"/>
    </source>
</evidence>
<organism evidence="9 10">
    <name type="scientific">Desmophyllum pertusum</name>
    <dbReference type="NCBI Taxonomy" id="174260"/>
    <lineage>
        <taxon>Eukaryota</taxon>
        <taxon>Metazoa</taxon>
        <taxon>Cnidaria</taxon>
        <taxon>Anthozoa</taxon>
        <taxon>Hexacorallia</taxon>
        <taxon>Scleractinia</taxon>
        <taxon>Caryophylliina</taxon>
        <taxon>Caryophylliidae</taxon>
        <taxon>Desmophyllum</taxon>
    </lineage>
</organism>
<keyword evidence="6" id="KW-0333">Golgi apparatus</keyword>
<keyword evidence="8" id="KW-0325">Glycoprotein</keyword>
<accession>A0A9W9YHU2</accession>
<dbReference type="AlphaFoldDB" id="A0A9W9YHU2"/>
<dbReference type="EMBL" id="MU827371">
    <property type="protein sequence ID" value="KAJ7350999.1"/>
    <property type="molecule type" value="Genomic_DNA"/>
</dbReference>